<dbReference type="SUPFAM" id="SSF103473">
    <property type="entry name" value="MFS general substrate transporter"/>
    <property type="match status" value="1"/>
</dbReference>
<feature type="transmembrane region" description="Helical" evidence="1">
    <location>
        <begin position="32"/>
        <end position="57"/>
    </location>
</feature>
<protein>
    <recommendedName>
        <fullName evidence="4">Major facilitator superfamily (MFS) profile domain-containing protein</fullName>
    </recommendedName>
</protein>
<accession>A0A0C3BW66</accession>
<keyword evidence="1" id="KW-1133">Transmembrane helix</keyword>
<proteinExistence type="predicted"/>
<sequence>MALCVIMPFISTYPRSLFVSVLPKYDLIRSCVHLLCCLIFFVSIDFVGPIAGGYIVQSVGVKYVFVTASASCGVAALVGIPFLRETYPPLIRAWRRRPKIQKK</sequence>
<dbReference type="OrthoDB" id="6770063at2759"/>
<keyword evidence="3" id="KW-1185">Reference proteome</keyword>
<dbReference type="Gene3D" id="1.20.1250.20">
    <property type="entry name" value="MFS general substrate transporter like domains"/>
    <property type="match status" value="1"/>
</dbReference>
<organism evidence="2 3">
    <name type="scientific">Piloderma croceum (strain F 1598)</name>
    <dbReference type="NCBI Taxonomy" id="765440"/>
    <lineage>
        <taxon>Eukaryota</taxon>
        <taxon>Fungi</taxon>
        <taxon>Dikarya</taxon>
        <taxon>Basidiomycota</taxon>
        <taxon>Agaricomycotina</taxon>
        <taxon>Agaricomycetes</taxon>
        <taxon>Agaricomycetidae</taxon>
        <taxon>Atheliales</taxon>
        <taxon>Atheliaceae</taxon>
        <taxon>Piloderma</taxon>
    </lineage>
</organism>
<dbReference type="EMBL" id="KN832998">
    <property type="protein sequence ID" value="KIM81587.1"/>
    <property type="molecule type" value="Genomic_DNA"/>
</dbReference>
<dbReference type="AlphaFoldDB" id="A0A0C3BW66"/>
<keyword evidence="1" id="KW-0472">Membrane</keyword>
<evidence type="ECO:0000313" key="3">
    <source>
        <dbReference type="Proteomes" id="UP000054166"/>
    </source>
</evidence>
<feature type="transmembrane region" description="Helical" evidence="1">
    <location>
        <begin position="63"/>
        <end position="83"/>
    </location>
</feature>
<evidence type="ECO:0000256" key="1">
    <source>
        <dbReference type="SAM" id="Phobius"/>
    </source>
</evidence>
<evidence type="ECO:0008006" key="4">
    <source>
        <dbReference type="Google" id="ProtNLM"/>
    </source>
</evidence>
<dbReference type="STRING" id="765440.A0A0C3BW66"/>
<reference evidence="2 3" key="1">
    <citation type="submission" date="2014-04" db="EMBL/GenBank/DDBJ databases">
        <authorList>
            <consortium name="DOE Joint Genome Institute"/>
            <person name="Kuo A."/>
            <person name="Tarkka M."/>
            <person name="Buscot F."/>
            <person name="Kohler A."/>
            <person name="Nagy L.G."/>
            <person name="Floudas D."/>
            <person name="Copeland A."/>
            <person name="Barry K.W."/>
            <person name="Cichocki N."/>
            <person name="Veneault-Fourrey C."/>
            <person name="LaButti K."/>
            <person name="Lindquist E.A."/>
            <person name="Lipzen A."/>
            <person name="Lundell T."/>
            <person name="Morin E."/>
            <person name="Murat C."/>
            <person name="Sun H."/>
            <person name="Tunlid A."/>
            <person name="Henrissat B."/>
            <person name="Grigoriev I.V."/>
            <person name="Hibbett D.S."/>
            <person name="Martin F."/>
            <person name="Nordberg H.P."/>
            <person name="Cantor M.N."/>
            <person name="Hua S.X."/>
        </authorList>
    </citation>
    <scope>NUCLEOTIDE SEQUENCE [LARGE SCALE GENOMIC DNA]</scope>
    <source>
        <strain evidence="2 3">F 1598</strain>
    </source>
</reference>
<dbReference type="HOGENOM" id="CLU_2264735_0_0_1"/>
<reference evidence="3" key="2">
    <citation type="submission" date="2015-01" db="EMBL/GenBank/DDBJ databases">
        <title>Evolutionary Origins and Diversification of the Mycorrhizal Mutualists.</title>
        <authorList>
            <consortium name="DOE Joint Genome Institute"/>
            <consortium name="Mycorrhizal Genomics Consortium"/>
            <person name="Kohler A."/>
            <person name="Kuo A."/>
            <person name="Nagy L.G."/>
            <person name="Floudas D."/>
            <person name="Copeland A."/>
            <person name="Barry K.W."/>
            <person name="Cichocki N."/>
            <person name="Veneault-Fourrey C."/>
            <person name="LaButti K."/>
            <person name="Lindquist E.A."/>
            <person name="Lipzen A."/>
            <person name="Lundell T."/>
            <person name="Morin E."/>
            <person name="Murat C."/>
            <person name="Riley R."/>
            <person name="Ohm R."/>
            <person name="Sun H."/>
            <person name="Tunlid A."/>
            <person name="Henrissat B."/>
            <person name="Grigoriev I.V."/>
            <person name="Hibbett D.S."/>
            <person name="Martin F."/>
        </authorList>
    </citation>
    <scope>NUCLEOTIDE SEQUENCE [LARGE SCALE GENOMIC DNA]</scope>
    <source>
        <strain evidence="3">F 1598</strain>
    </source>
</reference>
<keyword evidence="1" id="KW-0812">Transmembrane</keyword>
<dbReference type="InParanoid" id="A0A0C3BW66"/>
<name>A0A0C3BW66_PILCF</name>
<dbReference type="Proteomes" id="UP000054166">
    <property type="component" value="Unassembled WGS sequence"/>
</dbReference>
<gene>
    <name evidence="2" type="ORF">PILCRDRAFT_496983</name>
</gene>
<dbReference type="InterPro" id="IPR036259">
    <property type="entry name" value="MFS_trans_sf"/>
</dbReference>
<evidence type="ECO:0000313" key="2">
    <source>
        <dbReference type="EMBL" id="KIM81587.1"/>
    </source>
</evidence>